<evidence type="ECO:0000313" key="2">
    <source>
        <dbReference type="EMBL" id="HIZ92451.1"/>
    </source>
</evidence>
<proteinExistence type="predicted"/>
<reference evidence="2" key="2">
    <citation type="submission" date="2021-04" db="EMBL/GenBank/DDBJ databases">
        <authorList>
            <person name="Gilroy R."/>
        </authorList>
    </citation>
    <scope>NUCLEOTIDE SEQUENCE</scope>
    <source>
        <strain evidence="2">CHK118-2852</strain>
    </source>
</reference>
<reference evidence="2" key="1">
    <citation type="journal article" date="2021" name="PeerJ">
        <title>Extensive microbial diversity within the chicken gut microbiome revealed by metagenomics and culture.</title>
        <authorList>
            <person name="Gilroy R."/>
            <person name="Ravi A."/>
            <person name="Getino M."/>
            <person name="Pursley I."/>
            <person name="Horton D.L."/>
            <person name="Alikhan N.F."/>
            <person name="Baker D."/>
            <person name="Gharbi K."/>
            <person name="Hall N."/>
            <person name="Watson M."/>
            <person name="Adriaenssens E.M."/>
            <person name="Foster-Nyarko E."/>
            <person name="Jarju S."/>
            <person name="Secka A."/>
            <person name="Antonio M."/>
            <person name="Oren A."/>
            <person name="Chaudhuri R.R."/>
            <person name="La Ragione R."/>
            <person name="Hildebrand F."/>
            <person name="Pallen M.J."/>
        </authorList>
    </citation>
    <scope>NUCLEOTIDE SEQUENCE</scope>
    <source>
        <strain evidence="2">CHK118-2852</strain>
    </source>
</reference>
<keyword evidence="1" id="KW-0812">Transmembrane</keyword>
<protein>
    <submittedName>
        <fullName evidence="2">DUF3352 domain-containing protein</fullName>
    </submittedName>
</protein>
<dbReference type="InterPro" id="IPR021787">
    <property type="entry name" value="DUF3352"/>
</dbReference>
<dbReference type="Proteomes" id="UP000824108">
    <property type="component" value="Unassembled WGS sequence"/>
</dbReference>
<name>A0A9D2KEN0_9BACE</name>
<accession>A0A9D2KEN0</accession>
<comment type="caution">
    <text evidence="2">The sequence shown here is derived from an EMBL/GenBank/DDBJ whole genome shotgun (WGS) entry which is preliminary data.</text>
</comment>
<evidence type="ECO:0000313" key="3">
    <source>
        <dbReference type="Proteomes" id="UP000824108"/>
    </source>
</evidence>
<evidence type="ECO:0000256" key="1">
    <source>
        <dbReference type="SAM" id="Phobius"/>
    </source>
</evidence>
<dbReference type="EMBL" id="DXAV01000083">
    <property type="protein sequence ID" value="HIZ92451.1"/>
    <property type="molecule type" value="Genomic_DNA"/>
</dbReference>
<dbReference type="Pfam" id="PF11832">
    <property type="entry name" value="DUF3352"/>
    <property type="match status" value="1"/>
</dbReference>
<keyword evidence="1" id="KW-0472">Membrane</keyword>
<organism evidence="2 3">
    <name type="scientific">Candidatus Bacteroides merdavium</name>
    <dbReference type="NCBI Taxonomy" id="2838472"/>
    <lineage>
        <taxon>Bacteria</taxon>
        <taxon>Pseudomonadati</taxon>
        <taxon>Bacteroidota</taxon>
        <taxon>Bacteroidia</taxon>
        <taxon>Bacteroidales</taxon>
        <taxon>Bacteroidaceae</taxon>
        <taxon>Bacteroides</taxon>
    </lineage>
</organism>
<feature type="transmembrane region" description="Helical" evidence="1">
    <location>
        <begin position="6"/>
        <end position="27"/>
    </location>
</feature>
<keyword evidence="1" id="KW-1133">Transmembrane helix</keyword>
<gene>
    <name evidence="2" type="ORF">H9807_10110</name>
</gene>
<sequence length="540" mass="61868">MKPNYLIRVCLIVCIVLLCTGFAVYSFMRLDAMDERRDFNLYTLIPQDVEAVFETDRVAELIEQIDDMACSRDNHFLYASDLFSCVKKFFRVLMEKEPHGLSREMNKILISFHNPDLKNDQVLYCRLGIDDRKLLESYIGRYAVSGYSFKVFDYKGQVIEIYPLSDGRFLTVWIKRDFLVVSFQKRLIERVIDTWKQKKSLARLDVFRSVSGDRREENKAMVYARWKPSSYLMETGLDKSLWLSFNLKFAEEGVYCAGFVNGDVVADTCCQAFFTSPPLNGFLGDELPSSTFFYKVYALSATKTEMGCLLQQIKSDSVPVTTDSATFDEALAKYFQLEAGSKVLSCFFLSGDSLDKQVRTILSIPMKDVTHAQWELHKLLHAASLGRYSFYKSFTAATGVSGLRLFHLPDHRLTTRLAGCNDGISFTCACFYQGRLLFSSDEQGLIEYIASLERNDMLEAVPLYGLTTDKLAPTYHSLVTADMGEVLFQSRYCRDLLPSFFLAHADFFRHFQLSIQLCYTEGVVYPNLLLLYTYPDLLVE</sequence>
<dbReference type="AlphaFoldDB" id="A0A9D2KEN0"/>